<accession>A0A1I5MMG0</accession>
<keyword evidence="2" id="KW-1133">Transmembrane helix</keyword>
<feature type="compositionally biased region" description="Gly residues" evidence="1">
    <location>
        <begin position="190"/>
        <end position="205"/>
    </location>
</feature>
<dbReference type="RefSeq" id="WP_075022924.1">
    <property type="nucleotide sequence ID" value="NZ_FOVH01000011.1"/>
</dbReference>
<evidence type="ECO:0000313" key="4">
    <source>
        <dbReference type="Proteomes" id="UP000183413"/>
    </source>
</evidence>
<dbReference type="AlphaFoldDB" id="A0A1I5MMG0"/>
<feature type="region of interest" description="Disordered" evidence="1">
    <location>
        <begin position="99"/>
        <end position="238"/>
    </location>
</feature>
<keyword evidence="2" id="KW-0472">Membrane</keyword>
<evidence type="ECO:0000256" key="2">
    <source>
        <dbReference type="SAM" id="Phobius"/>
    </source>
</evidence>
<evidence type="ECO:0000256" key="1">
    <source>
        <dbReference type="SAM" id="MobiDB-lite"/>
    </source>
</evidence>
<feature type="transmembrane region" description="Helical" evidence="2">
    <location>
        <begin position="72"/>
        <end position="95"/>
    </location>
</feature>
<feature type="compositionally biased region" description="Basic and acidic residues" evidence="1">
    <location>
        <begin position="1"/>
        <end position="20"/>
    </location>
</feature>
<dbReference type="eggNOG" id="ENOG5033C8E">
    <property type="taxonomic scope" value="Bacteria"/>
</dbReference>
<protein>
    <submittedName>
        <fullName evidence="3">Uncharacterized protein</fullName>
    </submittedName>
</protein>
<dbReference type="EMBL" id="FOVH01000011">
    <property type="protein sequence ID" value="SFP10487.1"/>
    <property type="molecule type" value="Genomic_DNA"/>
</dbReference>
<evidence type="ECO:0000313" key="3">
    <source>
        <dbReference type="EMBL" id="SFP10487.1"/>
    </source>
</evidence>
<name>A0A1I5MMG0_9ACTN</name>
<gene>
    <name evidence="3" type="ORF">SAMN04489713_111337</name>
</gene>
<keyword evidence="2" id="KW-0812">Transmembrane</keyword>
<dbReference type="Proteomes" id="UP000183413">
    <property type="component" value="Unassembled WGS sequence"/>
</dbReference>
<dbReference type="InParanoid" id="A0A1I5MMG0"/>
<proteinExistence type="predicted"/>
<feature type="compositionally biased region" description="Low complexity" evidence="1">
    <location>
        <begin position="178"/>
        <end position="189"/>
    </location>
</feature>
<dbReference type="STRING" id="1993.SAMN04489713_111337"/>
<sequence length="238" mass="23110">MSDHTEPGRPDDRTAERLLDGGDGPAALRALLSAAAAPGRPEELGGEDAAVAAFLAAPRPARRHRAADLRRFLTAKIIAAVGGLILLLSGGVAYATGNFPGQEPAPSPSPTRSEHKGRGGDSTPATHGSRPPGTSPAPGEPGAGGTPGARKSHGRANAPGQQKKTAKPRTPVTPPKGPGNNNGSSPGANSGNGSGNGNGAGGGNGLSPQKTQSGSGNGTVDLDGADDGGSSGAGNGQD</sequence>
<organism evidence="3 4">
    <name type="scientific">Actinomadura madurae</name>
    <dbReference type="NCBI Taxonomy" id="1993"/>
    <lineage>
        <taxon>Bacteria</taxon>
        <taxon>Bacillati</taxon>
        <taxon>Actinomycetota</taxon>
        <taxon>Actinomycetes</taxon>
        <taxon>Streptosporangiales</taxon>
        <taxon>Thermomonosporaceae</taxon>
        <taxon>Actinomadura</taxon>
    </lineage>
</organism>
<feature type="compositionally biased region" description="Gly residues" evidence="1">
    <location>
        <begin position="227"/>
        <end position="238"/>
    </location>
</feature>
<reference evidence="3 4" key="1">
    <citation type="submission" date="2016-10" db="EMBL/GenBank/DDBJ databases">
        <authorList>
            <person name="de Groot N.N."/>
        </authorList>
    </citation>
    <scope>NUCLEOTIDE SEQUENCE [LARGE SCALE GENOMIC DNA]</scope>
    <source>
        <strain evidence="3 4">DSM 43067</strain>
    </source>
</reference>
<keyword evidence="4" id="KW-1185">Reference proteome</keyword>
<feature type="region of interest" description="Disordered" evidence="1">
    <location>
        <begin position="1"/>
        <end position="24"/>
    </location>
</feature>